<proteinExistence type="predicted"/>
<dbReference type="AlphaFoldDB" id="A0A328YEM7"/>
<comment type="caution">
    <text evidence="1">The sequence shown here is derived from an EMBL/GenBank/DDBJ whole genome shotgun (WGS) entry which is preliminary data.</text>
</comment>
<dbReference type="EMBL" id="QLSZ01000006">
    <property type="protein sequence ID" value="RAR71704.1"/>
    <property type="molecule type" value="Genomic_DNA"/>
</dbReference>
<name>A0A328YEM7_9FLAO</name>
<organism evidence="1 2">
    <name type="scientific">Flavobacterium aciduliphilum</name>
    <dbReference type="NCBI Taxonomy" id="1101402"/>
    <lineage>
        <taxon>Bacteria</taxon>
        <taxon>Pseudomonadati</taxon>
        <taxon>Bacteroidota</taxon>
        <taxon>Flavobacteriia</taxon>
        <taxon>Flavobacteriales</taxon>
        <taxon>Flavobacteriaceae</taxon>
        <taxon>Flavobacterium</taxon>
    </lineage>
</organism>
<protein>
    <submittedName>
        <fullName evidence="1">Uncharacterized protein</fullName>
    </submittedName>
</protein>
<accession>A0A328YEM7</accession>
<sequence>MRLMGKDSIFMKYIPIKKTQKLKVKIVLVIWNLNDLQTVDFKFL</sequence>
<evidence type="ECO:0000313" key="1">
    <source>
        <dbReference type="EMBL" id="RAR71704.1"/>
    </source>
</evidence>
<dbReference type="Proteomes" id="UP000248840">
    <property type="component" value="Unassembled WGS sequence"/>
</dbReference>
<reference evidence="1 2" key="1">
    <citation type="submission" date="2018-06" db="EMBL/GenBank/DDBJ databases">
        <title>Genomic Encyclopedia of Archaeal and Bacterial Type Strains, Phase II (KMG-II): from individual species to whole genera.</title>
        <authorList>
            <person name="Goeker M."/>
        </authorList>
    </citation>
    <scope>NUCLEOTIDE SEQUENCE [LARGE SCALE GENOMIC DNA]</scope>
    <source>
        <strain evidence="1 2">DSM 25663</strain>
    </source>
</reference>
<evidence type="ECO:0000313" key="2">
    <source>
        <dbReference type="Proteomes" id="UP000248840"/>
    </source>
</evidence>
<gene>
    <name evidence="1" type="ORF">CLV55_10653</name>
</gene>
<keyword evidence="2" id="KW-1185">Reference proteome</keyword>